<dbReference type="GO" id="GO:0003677">
    <property type="term" value="F:DNA binding"/>
    <property type="evidence" value="ECO:0007669"/>
    <property type="project" value="UniProtKB-KW"/>
</dbReference>
<dbReference type="Gene3D" id="1.10.1660.10">
    <property type="match status" value="1"/>
</dbReference>
<dbReference type="InterPro" id="IPR047057">
    <property type="entry name" value="MerR_fam"/>
</dbReference>
<sequence length="134" mass="15963">MKIHELAIKTGLTAPTIRFYEKVGLLDSRYVLRGKNNYRDYSEETVEHLKIIKRLQSVGFSLDEMTELFQEYTVDKLTISKGMELIDLFREKIREIEQKQIEFEQIHRTLNDMLEAKISLMNNLRTETMFDDKI</sequence>
<keyword evidence="2" id="KW-0238">DNA-binding</keyword>
<dbReference type="RefSeq" id="WP_076173042.1">
    <property type="nucleotide sequence ID" value="NZ_MRTP01000007.1"/>
</dbReference>
<dbReference type="EMBL" id="MRTP01000007">
    <property type="protein sequence ID" value="OMF52220.1"/>
    <property type="molecule type" value="Genomic_DNA"/>
</dbReference>
<dbReference type="GO" id="GO:0003700">
    <property type="term" value="F:DNA-binding transcription factor activity"/>
    <property type="evidence" value="ECO:0007669"/>
    <property type="project" value="InterPro"/>
</dbReference>
<dbReference type="Proteomes" id="UP000187172">
    <property type="component" value="Unassembled WGS sequence"/>
</dbReference>
<accession>A0A1R1EK90</accession>
<dbReference type="InterPro" id="IPR009061">
    <property type="entry name" value="DNA-bd_dom_put_sf"/>
</dbReference>
<dbReference type="AlphaFoldDB" id="A0A1R1EK90"/>
<gene>
    <name evidence="5" type="ORF">BK138_22480</name>
</gene>
<evidence type="ECO:0000256" key="3">
    <source>
        <dbReference type="ARBA" id="ARBA00023163"/>
    </source>
</evidence>
<dbReference type="PANTHER" id="PTHR30204">
    <property type="entry name" value="REDOX-CYCLING DRUG-SENSING TRANSCRIPTIONAL ACTIVATOR SOXR"/>
    <property type="match status" value="1"/>
</dbReference>
<dbReference type="SUPFAM" id="SSF46955">
    <property type="entry name" value="Putative DNA-binding domain"/>
    <property type="match status" value="1"/>
</dbReference>
<dbReference type="STRING" id="297318.BK138_22480"/>
<dbReference type="PROSITE" id="PS50937">
    <property type="entry name" value="HTH_MERR_2"/>
    <property type="match status" value="1"/>
</dbReference>
<evidence type="ECO:0000259" key="4">
    <source>
        <dbReference type="PROSITE" id="PS50937"/>
    </source>
</evidence>
<evidence type="ECO:0000313" key="6">
    <source>
        <dbReference type="Proteomes" id="UP000187172"/>
    </source>
</evidence>
<organism evidence="5 6">
    <name type="scientific">Paenibacillus rhizosphaerae</name>
    <dbReference type="NCBI Taxonomy" id="297318"/>
    <lineage>
        <taxon>Bacteria</taxon>
        <taxon>Bacillati</taxon>
        <taxon>Bacillota</taxon>
        <taxon>Bacilli</taxon>
        <taxon>Bacillales</taxon>
        <taxon>Paenibacillaceae</taxon>
        <taxon>Paenibacillus</taxon>
    </lineage>
</organism>
<protein>
    <recommendedName>
        <fullName evidence="4">HTH merR-type domain-containing protein</fullName>
    </recommendedName>
</protein>
<dbReference type="PANTHER" id="PTHR30204:SF94">
    <property type="entry name" value="HEAVY METAL-DEPENDENT TRANSCRIPTIONAL REGULATOR HI_0293-RELATED"/>
    <property type="match status" value="1"/>
</dbReference>
<evidence type="ECO:0000313" key="5">
    <source>
        <dbReference type="EMBL" id="OMF52220.1"/>
    </source>
</evidence>
<dbReference type="SMART" id="SM00422">
    <property type="entry name" value="HTH_MERR"/>
    <property type="match status" value="1"/>
</dbReference>
<keyword evidence="3" id="KW-0804">Transcription</keyword>
<keyword evidence="6" id="KW-1185">Reference proteome</keyword>
<evidence type="ECO:0000256" key="1">
    <source>
        <dbReference type="ARBA" id="ARBA00023015"/>
    </source>
</evidence>
<dbReference type="InterPro" id="IPR000551">
    <property type="entry name" value="MerR-type_HTH_dom"/>
</dbReference>
<name>A0A1R1EK90_9BACL</name>
<feature type="domain" description="HTH merR-type" evidence="4">
    <location>
        <begin position="1"/>
        <end position="71"/>
    </location>
</feature>
<proteinExistence type="predicted"/>
<evidence type="ECO:0000256" key="2">
    <source>
        <dbReference type="ARBA" id="ARBA00023125"/>
    </source>
</evidence>
<keyword evidence="1" id="KW-0805">Transcription regulation</keyword>
<dbReference type="Pfam" id="PF13411">
    <property type="entry name" value="MerR_1"/>
    <property type="match status" value="1"/>
</dbReference>
<reference evidence="5 6" key="1">
    <citation type="submission" date="2016-11" db="EMBL/GenBank/DDBJ databases">
        <title>Paenibacillus species isolates.</title>
        <authorList>
            <person name="Beno S.M."/>
        </authorList>
    </citation>
    <scope>NUCLEOTIDE SEQUENCE [LARGE SCALE GENOMIC DNA]</scope>
    <source>
        <strain evidence="5 6">FSL R5-0378</strain>
    </source>
</reference>
<comment type="caution">
    <text evidence="5">The sequence shown here is derived from an EMBL/GenBank/DDBJ whole genome shotgun (WGS) entry which is preliminary data.</text>
</comment>